<dbReference type="InterPro" id="IPR001525">
    <property type="entry name" value="C5_MeTfrase"/>
</dbReference>
<evidence type="ECO:0000256" key="9">
    <source>
        <dbReference type="SAM" id="MobiDB-lite"/>
    </source>
</evidence>
<evidence type="ECO:0000256" key="4">
    <source>
        <dbReference type="ARBA" id="ARBA00022747"/>
    </source>
</evidence>
<dbReference type="GO" id="GO:0009307">
    <property type="term" value="P:DNA restriction-modification system"/>
    <property type="evidence" value="ECO:0007669"/>
    <property type="project" value="UniProtKB-KW"/>
</dbReference>
<dbReference type="InterPro" id="IPR050390">
    <property type="entry name" value="C5-Methyltransferase"/>
</dbReference>
<dbReference type="GO" id="GO:0032259">
    <property type="term" value="P:methylation"/>
    <property type="evidence" value="ECO:0007669"/>
    <property type="project" value="UniProtKB-KW"/>
</dbReference>
<dbReference type="PROSITE" id="PS00094">
    <property type="entry name" value="C5_MTASE_1"/>
    <property type="match status" value="1"/>
</dbReference>
<evidence type="ECO:0000256" key="8">
    <source>
        <dbReference type="RuleBase" id="RU000417"/>
    </source>
</evidence>
<reference evidence="11" key="1">
    <citation type="submission" date="2018-05" db="EMBL/GenBank/DDBJ databases">
        <authorList>
            <person name="Li X."/>
        </authorList>
    </citation>
    <scope>NUCLEOTIDE SEQUENCE [LARGE SCALE GENOMIC DNA]</scope>
    <source>
        <strain evidence="11">LX32</strain>
    </source>
</reference>
<protein>
    <recommendedName>
        <fullName evidence="8">Cytosine-specific methyltransferase</fullName>
        <ecNumber evidence="8">2.1.1.37</ecNumber>
    </recommendedName>
</protein>
<dbReference type="AlphaFoldDB" id="A0A328AAH1"/>
<keyword evidence="1 6" id="KW-0489">Methyltransferase</keyword>
<dbReference type="Gene3D" id="3.40.50.150">
    <property type="entry name" value="Vaccinia Virus protein VP39"/>
    <property type="match status" value="1"/>
</dbReference>
<dbReference type="GO" id="GO:0003886">
    <property type="term" value="F:DNA (cytosine-5-)-methyltransferase activity"/>
    <property type="evidence" value="ECO:0007669"/>
    <property type="project" value="UniProtKB-EC"/>
</dbReference>
<accession>A0A328AAH1</accession>
<sequence>MKKLRVLDLFSGIGGFSLGLERTGGFETVAFCEIEPFCRRVLAKHWPEVPCYDDVRTLSAERLAADGFAVDVICGGFPCQDISNANPDAEGIEGERSGLWSEIARLVRELRPRLLIVENVAALLGRGLDRVLGDLAALGYDAEWDCIPASAVGAPHQRDRIWIVAYPRGEQHESKGDAFRRALAAGLPEAFERNTRVPVGADAQADAFGSDAHGFGSHRAGIDQLGSPQLRDEQDGNAEQVGPVLDDTNGERLQELDLSAVADRAGFARRRAVAGRGVWAVEPALGRVADGVPHRVDRLKALGNAVVPQIPELIGRAILESLQTQSEAA</sequence>
<dbReference type="GO" id="GO:0003677">
    <property type="term" value="F:DNA binding"/>
    <property type="evidence" value="ECO:0007669"/>
    <property type="project" value="TreeGrafter"/>
</dbReference>
<evidence type="ECO:0000256" key="6">
    <source>
        <dbReference type="PROSITE-ProRule" id="PRU01016"/>
    </source>
</evidence>
<dbReference type="InterPro" id="IPR018117">
    <property type="entry name" value="C5_DNA_meth_AS"/>
</dbReference>
<dbReference type="NCBIfam" id="TIGR00675">
    <property type="entry name" value="dcm"/>
    <property type="match status" value="1"/>
</dbReference>
<feature type="active site" evidence="6">
    <location>
        <position position="79"/>
    </location>
</feature>
<organism evidence="10 11">
    <name type="scientific">Phenylobacterium soli</name>
    <dbReference type="NCBI Taxonomy" id="2170551"/>
    <lineage>
        <taxon>Bacteria</taxon>
        <taxon>Pseudomonadati</taxon>
        <taxon>Pseudomonadota</taxon>
        <taxon>Alphaproteobacteria</taxon>
        <taxon>Caulobacterales</taxon>
        <taxon>Caulobacteraceae</taxon>
        <taxon>Phenylobacterium</taxon>
    </lineage>
</organism>
<comment type="caution">
    <text evidence="10">The sequence shown here is derived from an EMBL/GenBank/DDBJ whole genome shotgun (WGS) entry which is preliminary data.</text>
</comment>
<dbReference type="RefSeq" id="WP_111530172.1">
    <property type="nucleotide sequence ID" value="NZ_QFYQ01000002.1"/>
</dbReference>
<name>A0A328AAH1_9CAUL</name>
<evidence type="ECO:0000256" key="1">
    <source>
        <dbReference type="ARBA" id="ARBA00022603"/>
    </source>
</evidence>
<dbReference type="PROSITE" id="PS51679">
    <property type="entry name" value="SAM_MT_C5"/>
    <property type="match status" value="1"/>
</dbReference>
<evidence type="ECO:0000313" key="11">
    <source>
        <dbReference type="Proteomes" id="UP000249254"/>
    </source>
</evidence>
<gene>
    <name evidence="10" type="ORF">DJ017_17390</name>
</gene>
<keyword evidence="3 6" id="KW-0949">S-adenosyl-L-methionine</keyword>
<dbReference type="PANTHER" id="PTHR10629">
    <property type="entry name" value="CYTOSINE-SPECIFIC METHYLTRANSFERASE"/>
    <property type="match status" value="1"/>
</dbReference>
<keyword evidence="11" id="KW-1185">Reference proteome</keyword>
<dbReference type="EMBL" id="QFYQ01000002">
    <property type="protein sequence ID" value="RAK51610.1"/>
    <property type="molecule type" value="Genomic_DNA"/>
</dbReference>
<dbReference type="Pfam" id="PF00145">
    <property type="entry name" value="DNA_methylase"/>
    <property type="match status" value="1"/>
</dbReference>
<dbReference type="PANTHER" id="PTHR10629:SF50">
    <property type="entry name" value="DNA (CYTOSINE-5)-METHYLTRANSFERASE CMT3"/>
    <property type="match status" value="1"/>
</dbReference>
<feature type="region of interest" description="Disordered" evidence="9">
    <location>
        <begin position="218"/>
        <end position="245"/>
    </location>
</feature>
<dbReference type="EC" id="2.1.1.37" evidence="8"/>
<keyword evidence="2 6" id="KW-0808">Transferase</keyword>
<evidence type="ECO:0000256" key="7">
    <source>
        <dbReference type="RuleBase" id="RU000416"/>
    </source>
</evidence>
<evidence type="ECO:0000313" key="10">
    <source>
        <dbReference type="EMBL" id="RAK51610.1"/>
    </source>
</evidence>
<comment type="similarity">
    <text evidence="6 7">Belongs to the class I-like SAM-binding methyltransferase superfamily. C5-methyltransferase family.</text>
</comment>
<proteinExistence type="inferred from homology"/>
<evidence type="ECO:0000256" key="2">
    <source>
        <dbReference type="ARBA" id="ARBA00022679"/>
    </source>
</evidence>
<dbReference type="PRINTS" id="PR00105">
    <property type="entry name" value="C5METTRFRASE"/>
</dbReference>
<dbReference type="InterPro" id="IPR029063">
    <property type="entry name" value="SAM-dependent_MTases_sf"/>
</dbReference>
<evidence type="ECO:0000256" key="3">
    <source>
        <dbReference type="ARBA" id="ARBA00022691"/>
    </source>
</evidence>
<dbReference type="SUPFAM" id="SSF53335">
    <property type="entry name" value="S-adenosyl-L-methionine-dependent methyltransferases"/>
    <property type="match status" value="1"/>
</dbReference>
<dbReference type="OrthoDB" id="9813719at2"/>
<keyword evidence="4" id="KW-0680">Restriction system</keyword>
<comment type="catalytic activity">
    <reaction evidence="5 8">
        <text>a 2'-deoxycytidine in DNA + S-adenosyl-L-methionine = a 5-methyl-2'-deoxycytidine in DNA + S-adenosyl-L-homocysteine + H(+)</text>
        <dbReference type="Rhea" id="RHEA:13681"/>
        <dbReference type="Rhea" id="RHEA-COMP:11369"/>
        <dbReference type="Rhea" id="RHEA-COMP:11370"/>
        <dbReference type="ChEBI" id="CHEBI:15378"/>
        <dbReference type="ChEBI" id="CHEBI:57856"/>
        <dbReference type="ChEBI" id="CHEBI:59789"/>
        <dbReference type="ChEBI" id="CHEBI:85452"/>
        <dbReference type="ChEBI" id="CHEBI:85454"/>
        <dbReference type="EC" id="2.1.1.37"/>
    </reaction>
</comment>
<evidence type="ECO:0000256" key="5">
    <source>
        <dbReference type="ARBA" id="ARBA00047422"/>
    </source>
</evidence>
<dbReference type="GO" id="GO:0044027">
    <property type="term" value="P:negative regulation of gene expression via chromosomal CpG island methylation"/>
    <property type="evidence" value="ECO:0007669"/>
    <property type="project" value="TreeGrafter"/>
</dbReference>
<dbReference type="Proteomes" id="UP000249254">
    <property type="component" value="Unassembled WGS sequence"/>
</dbReference>